<dbReference type="GO" id="GO:0016020">
    <property type="term" value="C:membrane"/>
    <property type="evidence" value="ECO:0007669"/>
    <property type="project" value="UniProtKB-SubCell"/>
</dbReference>
<dbReference type="EMBL" id="CAJPEV010001646">
    <property type="protein sequence ID" value="CAG0893679.1"/>
    <property type="molecule type" value="Genomic_DNA"/>
</dbReference>
<evidence type="ECO:0000256" key="3">
    <source>
        <dbReference type="ARBA" id="ARBA00022989"/>
    </source>
</evidence>
<gene>
    <name evidence="7" type="ORF">DSTB1V02_LOCUS7776</name>
</gene>
<feature type="compositionally biased region" description="Basic and acidic residues" evidence="6">
    <location>
        <begin position="25"/>
        <end position="34"/>
    </location>
</feature>
<feature type="region of interest" description="Disordered" evidence="6">
    <location>
        <begin position="25"/>
        <end position="77"/>
    </location>
</feature>
<dbReference type="AlphaFoldDB" id="A0A7R8XCV0"/>
<keyword evidence="2 5" id="KW-0812">Transmembrane</keyword>
<dbReference type="PANTHER" id="PTHR23291:SF127">
    <property type="entry name" value="PROTEIN LIFEGUARD 1-LIKE"/>
    <property type="match status" value="1"/>
</dbReference>
<dbReference type="PANTHER" id="PTHR23291">
    <property type="entry name" value="BAX INHIBITOR-RELATED"/>
    <property type="match status" value="1"/>
</dbReference>
<comment type="caution">
    <text evidence="5">Lacks conserved residue(s) required for the propagation of feature annotation.</text>
</comment>
<feature type="compositionally biased region" description="Basic and acidic residues" evidence="6">
    <location>
        <begin position="1"/>
        <end position="13"/>
    </location>
</feature>
<keyword evidence="4 5" id="KW-0472">Membrane</keyword>
<accession>A0A7R8XCV0</accession>
<dbReference type="GO" id="GO:0005794">
    <property type="term" value="C:Golgi apparatus"/>
    <property type="evidence" value="ECO:0007669"/>
    <property type="project" value="TreeGrafter"/>
</dbReference>
<name>A0A7R8XCV0_9CRUS</name>
<evidence type="ECO:0000256" key="5">
    <source>
        <dbReference type="RuleBase" id="RU004379"/>
    </source>
</evidence>
<feature type="transmembrane region" description="Helical" evidence="5">
    <location>
        <begin position="139"/>
        <end position="160"/>
    </location>
</feature>
<dbReference type="EMBL" id="LR901163">
    <property type="protein sequence ID" value="CAD7247952.1"/>
    <property type="molecule type" value="Genomic_DNA"/>
</dbReference>
<evidence type="ECO:0000313" key="8">
    <source>
        <dbReference type="Proteomes" id="UP000677054"/>
    </source>
</evidence>
<evidence type="ECO:0000256" key="1">
    <source>
        <dbReference type="ARBA" id="ARBA00004141"/>
    </source>
</evidence>
<keyword evidence="8" id="KW-1185">Reference proteome</keyword>
<evidence type="ECO:0000256" key="6">
    <source>
        <dbReference type="SAM" id="MobiDB-lite"/>
    </source>
</evidence>
<organism evidence="7">
    <name type="scientific">Darwinula stevensoni</name>
    <dbReference type="NCBI Taxonomy" id="69355"/>
    <lineage>
        <taxon>Eukaryota</taxon>
        <taxon>Metazoa</taxon>
        <taxon>Ecdysozoa</taxon>
        <taxon>Arthropoda</taxon>
        <taxon>Crustacea</taxon>
        <taxon>Oligostraca</taxon>
        <taxon>Ostracoda</taxon>
        <taxon>Podocopa</taxon>
        <taxon>Podocopida</taxon>
        <taxon>Darwinulocopina</taxon>
        <taxon>Darwinuloidea</taxon>
        <taxon>Darwinulidae</taxon>
        <taxon>Darwinula</taxon>
    </lineage>
</organism>
<evidence type="ECO:0000256" key="4">
    <source>
        <dbReference type="ARBA" id="ARBA00023136"/>
    </source>
</evidence>
<evidence type="ECO:0000256" key="2">
    <source>
        <dbReference type="ARBA" id="ARBA00022692"/>
    </source>
</evidence>
<keyword evidence="3 5" id="KW-1133">Transmembrane helix</keyword>
<proteinExistence type="inferred from homology"/>
<dbReference type="Proteomes" id="UP000677054">
    <property type="component" value="Unassembled WGS sequence"/>
</dbReference>
<reference evidence="7" key="1">
    <citation type="submission" date="2020-11" db="EMBL/GenBank/DDBJ databases">
        <authorList>
            <person name="Tran Van P."/>
        </authorList>
    </citation>
    <scope>NUCLEOTIDE SEQUENCE</scope>
</reference>
<evidence type="ECO:0000313" key="7">
    <source>
        <dbReference type="EMBL" id="CAD7247952.1"/>
    </source>
</evidence>
<sequence length="214" mass="23894">MKRGNTEQRKGEDAASNIFSITSEIEKQQLEMNRKSIGRGTDLTGLPNSAGSPLRPSDEFPNAVEHPATVPHNQQPLPHGWMAPFPTQPTPNAWKEEAPEGRAPVAGLEGDVEEAEAREIGFGSSFSDKSIRKRFVCRVYGILSIQLVFTFALIALFVFSDGIKTFIFENMWMYWTAYGIFLVTLFVLICFSSLRRTYPANVWALAIFVSSVDL</sequence>
<feature type="region of interest" description="Disordered" evidence="6">
    <location>
        <begin position="1"/>
        <end position="20"/>
    </location>
</feature>
<comment type="subcellular location">
    <subcellularLocation>
        <location evidence="1">Membrane</location>
        <topology evidence="1">Multi-pass membrane protein</topology>
    </subcellularLocation>
</comment>
<dbReference type="OrthoDB" id="7933078at2759"/>
<protein>
    <submittedName>
        <fullName evidence="7">Uncharacterized protein</fullName>
    </submittedName>
</protein>
<dbReference type="GO" id="GO:0005783">
    <property type="term" value="C:endoplasmic reticulum"/>
    <property type="evidence" value="ECO:0007669"/>
    <property type="project" value="TreeGrafter"/>
</dbReference>
<dbReference type="InterPro" id="IPR006214">
    <property type="entry name" value="Bax_inhibitor_1-related"/>
</dbReference>
<comment type="similarity">
    <text evidence="5">Belongs to the BI1 family.</text>
</comment>
<dbReference type="GO" id="GO:2001234">
    <property type="term" value="P:negative regulation of apoptotic signaling pathway"/>
    <property type="evidence" value="ECO:0007669"/>
    <property type="project" value="TreeGrafter"/>
</dbReference>
<feature type="transmembrane region" description="Helical" evidence="5">
    <location>
        <begin position="172"/>
        <end position="191"/>
    </location>
</feature>